<dbReference type="GO" id="GO:0004784">
    <property type="term" value="F:superoxide dismutase activity"/>
    <property type="evidence" value="ECO:0007669"/>
    <property type="project" value="UniProtKB-EC"/>
</dbReference>
<keyword evidence="6" id="KW-0049">Antioxidant</keyword>
<comment type="similarity">
    <text evidence="3">Belongs to the Cu-Zn superoxide dismutase family.</text>
</comment>
<proteinExistence type="inferred from homology"/>
<evidence type="ECO:0000256" key="8">
    <source>
        <dbReference type="SAM" id="MobiDB-lite"/>
    </source>
</evidence>
<comment type="catalytic activity">
    <reaction evidence="7">
        <text>2 superoxide + 2 H(+) = H2O2 + O2</text>
        <dbReference type="Rhea" id="RHEA:20696"/>
        <dbReference type="ChEBI" id="CHEBI:15378"/>
        <dbReference type="ChEBI" id="CHEBI:15379"/>
        <dbReference type="ChEBI" id="CHEBI:16240"/>
        <dbReference type="ChEBI" id="CHEBI:18421"/>
        <dbReference type="EC" id="1.15.1.1"/>
    </reaction>
</comment>
<evidence type="ECO:0000313" key="11">
    <source>
        <dbReference type="Proteomes" id="UP000234275"/>
    </source>
</evidence>
<comment type="subcellular location">
    <subcellularLocation>
        <location evidence="1">Cell envelope</location>
    </subcellularLocation>
    <subcellularLocation>
        <location evidence="2">Secreted</location>
    </subcellularLocation>
</comment>
<evidence type="ECO:0000256" key="4">
    <source>
        <dbReference type="ARBA" id="ARBA00012682"/>
    </source>
</evidence>
<dbReference type="GeneID" id="36561504"/>
<evidence type="ECO:0000256" key="9">
    <source>
        <dbReference type="SAM" id="SignalP"/>
    </source>
</evidence>
<name>A0A2I2FSX8_9EURO</name>
<evidence type="ECO:0000256" key="7">
    <source>
        <dbReference type="ARBA" id="ARBA00049204"/>
    </source>
</evidence>
<keyword evidence="5" id="KW-0964">Secreted</keyword>
<organism evidence="10 11">
    <name type="scientific">Aspergillus steynii IBT 23096</name>
    <dbReference type="NCBI Taxonomy" id="1392250"/>
    <lineage>
        <taxon>Eukaryota</taxon>
        <taxon>Fungi</taxon>
        <taxon>Dikarya</taxon>
        <taxon>Ascomycota</taxon>
        <taxon>Pezizomycotina</taxon>
        <taxon>Eurotiomycetes</taxon>
        <taxon>Eurotiomycetidae</taxon>
        <taxon>Eurotiales</taxon>
        <taxon>Aspergillaceae</taxon>
        <taxon>Aspergillus</taxon>
        <taxon>Aspergillus subgen. Circumdati</taxon>
    </lineage>
</organism>
<reference evidence="10 11" key="1">
    <citation type="submission" date="2016-12" db="EMBL/GenBank/DDBJ databases">
        <title>The genomes of Aspergillus section Nigri reveals drivers in fungal speciation.</title>
        <authorList>
            <consortium name="DOE Joint Genome Institute"/>
            <person name="Vesth T.C."/>
            <person name="Nybo J."/>
            <person name="Theobald S."/>
            <person name="Brandl J."/>
            <person name="Frisvad J.C."/>
            <person name="Nielsen K.F."/>
            <person name="Lyhne E.K."/>
            <person name="Kogle M.E."/>
            <person name="Kuo A."/>
            <person name="Riley R."/>
            <person name="Clum A."/>
            <person name="Nolan M."/>
            <person name="Lipzen A."/>
            <person name="Salamov A."/>
            <person name="Henrissat B."/>
            <person name="Wiebenga A."/>
            <person name="De Vries R.P."/>
            <person name="Grigoriev I.V."/>
            <person name="Mortensen U.H."/>
            <person name="Andersen M.R."/>
            <person name="Baker S.E."/>
        </authorList>
    </citation>
    <scope>NUCLEOTIDE SEQUENCE [LARGE SCALE GENOMIC DNA]</scope>
    <source>
        <strain evidence="10 11">IBT 23096</strain>
    </source>
</reference>
<dbReference type="SUPFAM" id="SSF49329">
    <property type="entry name" value="Cu,Zn superoxide dismutase-like"/>
    <property type="match status" value="1"/>
</dbReference>
<evidence type="ECO:0000256" key="1">
    <source>
        <dbReference type="ARBA" id="ARBA00004196"/>
    </source>
</evidence>
<dbReference type="GO" id="GO:0005576">
    <property type="term" value="C:extracellular region"/>
    <property type="evidence" value="ECO:0007669"/>
    <property type="project" value="UniProtKB-SubCell"/>
</dbReference>
<dbReference type="AlphaFoldDB" id="A0A2I2FSX8"/>
<keyword evidence="9" id="KW-0732">Signal</keyword>
<evidence type="ECO:0000256" key="5">
    <source>
        <dbReference type="ARBA" id="ARBA00022525"/>
    </source>
</evidence>
<keyword evidence="11" id="KW-1185">Reference proteome</keyword>
<feature type="signal peptide" evidence="9">
    <location>
        <begin position="1"/>
        <end position="22"/>
    </location>
</feature>
<feature type="region of interest" description="Disordered" evidence="8">
    <location>
        <begin position="190"/>
        <end position="215"/>
    </location>
</feature>
<dbReference type="STRING" id="1392250.A0A2I2FSX8"/>
<dbReference type="Proteomes" id="UP000234275">
    <property type="component" value="Unassembled WGS sequence"/>
</dbReference>
<evidence type="ECO:0000256" key="2">
    <source>
        <dbReference type="ARBA" id="ARBA00004613"/>
    </source>
</evidence>
<dbReference type="EMBL" id="MSFO01000010">
    <property type="protein sequence ID" value="PLB43735.1"/>
    <property type="molecule type" value="Genomic_DNA"/>
</dbReference>
<gene>
    <name evidence="10" type="ORF">P170DRAFT_480692</name>
</gene>
<dbReference type="RefSeq" id="XP_024699037.1">
    <property type="nucleotide sequence ID" value="XM_024853806.1"/>
</dbReference>
<comment type="caution">
    <text evidence="10">The sequence shown here is derived from an EMBL/GenBank/DDBJ whole genome shotgun (WGS) entry which is preliminary data.</text>
</comment>
<feature type="chain" id="PRO_5014131040" description="superoxide dismutase" evidence="9">
    <location>
        <begin position="23"/>
        <end position="215"/>
    </location>
</feature>
<evidence type="ECO:0000313" key="10">
    <source>
        <dbReference type="EMBL" id="PLB43735.1"/>
    </source>
</evidence>
<evidence type="ECO:0000256" key="6">
    <source>
        <dbReference type="ARBA" id="ARBA00022862"/>
    </source>
</evidence>
<dbReference type="Gene3D" id="2.60.40.200">
    <property type="entry name" value="Superoxide dismutase, copper/zinc binding domain"/>
    <property type="match status" value="1"/>
</dbReference>
<sequence length="215" mass="23577">MRCLSLVSSALLGFSLAATVSAGPVPKNAPVIEDNDPEFMYQAKLLDKDNSTVTGQFTAWATDVGVGIKFHVEVEGLPDGSLHYPYHIHEKPVPKDGNCYATGAHLDPYKRGDQPPCDIKAPQTCQVGDLSGKHGPIIAPDDETYEVFYTDYYLSNQKDDPAYFGNLSIVVHAPDNTRLNCANFVPLNTLKSEDSEQSEQSEDSEDPKDPEELDE</sequence>
<protein>
    <recommendedName>
        <fullName evidence="4">superoxide dismutase</fullName>
        <ecNumber evidence="4">1.15.1.1</ecNumber>
    </recommendedName>
</protein>
<dbReference type="InterPro" id="IPR036423">
    <property type="entry name" value="SOD-like_Cu/Zn_dom_sf"/>
</dbReference>
<feature type="compositionally biased region" description="Acidic residues" evidence="8">
    <location>
        <begin position="195"/>
        <end position="215"/>
    </location>
</feature>
<dbReference type="FunFam" id="2.60.40.200:FF:000007">
    <property type="entry name" value="Cell surface Cu-only superoxide dismutase 5"/>
    <property type="match status" value="1"/>
</dbReference>
<dbReference type="OrthoDB" id="159229at2759"/>
<evidence type="ECO:0000256" key="3">
    <source>
        <dbReference type="ARBA" id="ARBA00010457"/>
    </source>
</evidence>
<dbReference type="EC" id="1.15.1.1" evidence="4"/>
<dbReference type="VEuPathDB" id="FungiDB:P170DRAFT_480692"/>
<dbReference type="GO" id="GO:0046872">
    <property type="term" value="F:metal ion binding"/>
    <property type="evidence" value="ECO:0007669"/>
    <property type="project" value="InterPro"/>
</dbReference>
<accession>A0A2I2FSX8</accession>